<evidence type="ECO:0000256" key="4">
    <source>
        <dbReference type="ARBA" id="ARBA00022692"/>
    </source>
</evidence>
<proteinExistence type="predicted"/>
<evidence type="ECO:0000256" key="7">
    <source>
        <dbReference type="SAM" id="Phobius"/>
    </source>
</evidence>
<comment type="caution">
    <text evidence="8">The sequence shown here is derived from an EMBL/GenBank/DDBJ whole genome shotgun (WGS) entry which is preliminary data.</text>
</comment>
<keyword evidence="4 7" id="KW-0812">Transmembrane</keyword>
<keyword evidence="9" id="KW-1185">Reference proteome</keyword>
<dbReference type="PANTHER" id="PTHR42718">
    <property type="entry name" value="MAJOR FACILITATOR SUPERFAMILY MULTIDRUG TRANSPORTER MFSC"/>
    <property type="match status" value="1"/>
</dbReference>
<feature type="transmembrane region" description="Helical" evidence="7">
    <location>
        <begin position="73"/>
        <end position="94"/>
    </location>
</feature>
<evidence type="ECO:0000256" key="3">
    <source>
        <dbReference type="ARBA" id="ARBA00022475"/>
    </source>
</evidence>
<evidence type="ECO:0008006" key="10">
    <source>
        <dbReference type="Google" id="ProtNLM"/>
    </source>
</evidence>
<evidence type="ECO:0000256" key="6">
    <source>
        <dbReference type="ARBA" id="ARBA00023136"/>
    </source>
</evidence>
<evidence type="ECO:0000256" key="2">
    <source>
        <dbReference type="ARBA" id="ARBA00022448"/>
    </source>
</evidence>
<name>A0ABS0SI75_9HYPH</name>
<keyword evidence="2" id="KW-0813">Transport</keyword>
<dbReference type="PANTHER" id="PTHR42718:SF47">
    <property type="entry name" value="METHYL VIOLOGEN RESISTANCE PROTEIN SMVA"/>
    <property type="match status" value="1"/>
</dbReference>
<evidence type="ECO:0000313" key="9">
    <source>
        <dbReference type="Proteomes" id="UP000601789"/>
    </source>
</evidence>
<evidence type="ECO:0000313" key="8">
    <source>
        <dbReference type="EMBL" id="MBI1622436.1"/>
    </source>
</evidence>
<sequence>MLDLSLFSHPTVVAGINMAVVTSAALAGVELTLAQKLQYVFGKTPLEAGLFMIPIMVAATFGGPVAGHVSNVFGRRLVATAFLLVGAASLAYLASDRRPLAH</sequence>
<dbReference type="RefSeq" id="WP_198477977.1">
    <property type="nucleotide sequence ID" value="NZ_JADGMQ010000016.1"/>
</dbReference>
<evidence type="ECO:0000256" key="1">
    <source>
        <dbReference type="ARBA" id="ARBA00004651"/>
    </source>
</evidence>
<protein>
    <recommendedName>
        <fullName evidence="10">Major facilitator superfamily (MFS) profile domain-containing protein</fullName>
    </recommendedName>
</protein>
<evidence type="ECO:0000256" key="5">
    <source>
        <dbReference type="ARBA" id="ARBA00022989"/>
    </source>
</evidence>
<keyword evidence="5 7" id="KW-1133">Transmembrane helix</keyword>
<organism evidence="8 9">
    <name type="scientific">Aquamicrobium zhengzhouense</name>
    <dbReference type="NCBI Taxonomy" id="2781738"/>
    <lineage>
        <taxon>Bacteria</taxon>
        <taxon>Pseudomonadati</taxon>
        <taxon>Pseudomonadota</taxon>
        <taxon>Alphaproteobacteria</taxon>
        <taxon>Hyphomicrobiales</taxon>
        <taxon>Phyllobacteriaceae</taxon>
        <taxon>Aquamicrobium</taxon>
    </lineage>
</organism>
<keyword evidence="3" id="KW-1003">Cell membrane</keyword>
<feature type="transmembrane region" description="Helical" evidence="7">
    <location>
        <begin position="12"/>
        <end position="34"/>
    </location>
</feature>
<dbReference type="InterPro" id="IPR036259">
    <property type="entry name" value="MFS_trans_sf"/>
</dbReference>
<dbReference type="SUPFAM" id="SSF103473">
    <property type="entry name" value="MFS general substrate transporter"/>
    <property type="match status" value="1"/>
</dbReference>
<dbReference type="EMBL" id="JADGMQ010000016">
    <property type="protein sequence ID" value="MBI1622436.1"/>
    <property type="molecule type" value="Genomic_DNA"/>
</dbReference>
<feature type="transmembrane region" description="Helical" evidence="7">
    <location>
        <begin position="46"/>
        <end position="67"/>
    </location>
</feature>
<reference evidence="8 9" key="1">
    <citation type="submission" date="2020-10" db="EMBL/GenBank/DDBJ databases">
        <title>Aquamicrobium zhengzhouensis sp. nov., a exopolysaccharide producing bacterium isolated from farmland soil.</title>
        <authorList>
            <person name="Wang X."/>
        </authorList>
    </citation>
    <scope>NUCLEOTIDE SEQUENCE [LARGE SCALE GENOMIC DNA]</scope>
    <source>
        <strain evidence="9">cd-1</strain>
    </source>
</reference>
<comment type="subcellular location">
    <subcellularLocation>
        <location evidence="1">Cell membrane</location>
        <topology evidence="1">Multi-pass membrane protein</topology>
    </subcellularLocation>
</comment>
<dbReference type="Gene3D" id="1.20.1250.20">
    <property type="entry name" value="MFS general substrate transporter like domains"/>
    <property type="match status" value="1"/>
</dbReference>
<keyword evidence="6 7" id="KW-0472">Membrane</keyword>
<gene>
    <name evidence="8" type="ORF">IOD40_17380</name>
</gene>
<accession>A0ABS0SI75</accession>
<dbReference type="Proteomes" id="UP000601789">
    <property type="component" value="Unassembled WGS sequence"/>
</dbReference>